<dbReference type="PROSITE" id="PS51257">
    <property type="entry name" value="PROKAR_LIPOPROTEIN"/>
    <property type="match status" value="1"/>
</dbReference>
<feature type="signal peptide" evidence="1">
    <location>
        <begin position="1"/>
        <end position="20"/>
    </location>
</feature>
<evidence type="ECO:0000259" key="2">
    <source>
        <dbReference type="Pfam" id="PF07883"/>
    </source>
</evidence>
<gene>
    <name evidence="3" type="ORF">A6F65_00464</name>
</gene>
<evidence type="ECO:0000313" key="3">
    <source>
        <dbReference type="EMBL" id="ANU06789.1"/>
    </source>
</evidence>
<dbReference type="KEGG" id="anh:A6F65_00464"/>
<dbReference type="InterPro" id="IPR011051">
    <property type="entry name" value="RmlC_Cupin_sf"/>
</dbReference>
<keyword evidence="1" id="KW-0732">Signal</keyword>
<feature type="chain" id="PRO_5008884285" evidence="1">
    <location>
        <begin position="21"/>
        <end position="128"/>
    </location>
</feature>
<dbReference type="InterPro" id="IPR014710">
    <property type="entry name" value="RmlC-like_jellyroll"/>
</dbReference>
<accession>A0A1C7D5P6</accession>
<evidence type="ECO:0000313" key="4">
    <source>
        <dbReference type="Proteomes" id="UP000092698"/>
    </source>
</evidence>
<dbReference type="PATRIC" id="fig|645517.4.peg.464"/>
<organism evidence="3 4">
    <name type="scientific">Paraurantiacibacter namhicola</name>
    <dbReference type="NCBI Taxonomy" id="645517"/>
    <lineage>
        <taxon>Bacteria</taxon>
        <taxon>Pseudomonadati</taxon>
        <taxon>Pseudomonadota</taxon>
        <taxon>Alphaproteobacteria</taxon>
        <taxon>Sphingomonadales</taxon>
        <taxon>Erythrobacteraceae</taxon>
        <taxon>Paraurantiacibacter</taxon>
    </lineage>
</organism>
<feature type="domain" description="Cupin type-2" evidence="2">
    <location>
        <begin position="52"/>
        <end position="121"/>
    </location>
</feature>
<reference evidence="3 4" key="1">
    <citation type="submission" date="2016-07" db="EMBL/GenBank/DDBJ databases">
        <title>Complete genome sequence of Altererythrobacter namhicola JCM 16345T, containing esterase-encoding genes.</title>
        <authorList>
            <person name="Cheng H."/>
            <person name="Wu Y.-H."/>
            <person name="Jian S.-L."/>
            <person name="Huo Y.-Y."/>
            <person name="Wang C.-S."/>
            <person name="Xu X.-W."/>
        </authorList>
    </citation>
    <scope>NUCLEOTIDE SEQUENCE [LARGE SCALE GENOMIC DNA]</scope>
    <source>
        <strain evidence="3 4">JCM 16345</strain>
    </source>
</reference>
<evidence type="ECO:0000256" key="1">
    <source>
        <dbReference type="SAM" id="SignalP"/>
    </source>
</evidence>
<keyword evidence="4" id="KW-1185">Reference proteome</keyword>
<name>A0A1C7D5P6_9SPHN</name>
<protein>
    <submittedName>
        <fullName evidence="3">Cupin domain protein</fullName>
    </submittedName>
</protein>
<dbReference type="InterPro" id="IPR013096">
    <property type="entry name" value="Cupin_2"/>
</dbReference>
<dbReference type="Gene3D" id="2.60.120.10">
    <property type="entry name" value="Jelly Rolls"/>
    <property type="match status" value="1"/>
</dbReference>
<dbReference type="Proteomes" id="UP000092698">
    <property type="component" value="Chromosome"/>
</dbReference>
<dbReference type="STRING" id="645517.A6F65_00464"/>
<proteinExistence type="predicted"/>
<dbReference type="SUPFAM" id="SSF51182">
    <property type="entry name" value="RmlC-like cupins"/>
    <property type="match status" value="1"/>
</dbReference>
<dbReference type="EMBL" id="CP016545">
    <property type="protein sequence ID" value="ANU06789.1"/>
    <property type="molecule type" value="Genomic_DNA"/>
</dbReference>
<dbReference type="AlphaFoldDB" id="A0A1C7D5P6"/>
<dbReference type="Pfam" id="PF07883">
    <property type="entry name" value="Cupin_2"/>
    <property type="match status" value="1"/>
</dbReference>
<dbReference type="RefSeq" id="WP_067785507.1">
    <property type="nucleotide sequence ID" value="NZ_CP016545.1"/>
</dbReference>
<sequence>MRPRHALLAPILLLAGCASTPEPALLSALEAGWEGERVCELLHETPGDRMLRCTFAPGVGHERHYHPPHYGYALSGGTMQITDAGGTREVRLETGSSYRSEGTAWHEVVNVGDTPVIYLIVEEKPDGR</sequence>